<dbReference type="EMBL" id="CABFOC020000002">
    <property type="protein sequence ID" value="CAH0038117.1"/>
    <property type="molecule type" value="Genomic_DNA"/>
</dbReference>
<evidence type="ECO:0000313" key="2">
    <source>
        <dbReference type="EMBL" id="CAH0038117.1"/>
    </source>
</evidence>
<dbReference type="Proteomes" id="UP000775872">
    <property type="component" value="Unassembled WGS sequence"/>
</dbReference>
<protein>
    <submittedName>
        <fullName evidence="2">Uncharacterized protein</fullName>
    </submittedName>
</protein>
<keyword evidence="1" id="KW-0732">Signal</keyword>
<dbReference type="AlphaFoldDB" id="A0A9N9VU51"/>
<feature type="signal peptide" evidence="1">
    <location>
        <begin position="1"/>
        <end position="18"/>
    </location>
</feature>
<comment type="caution">
    <text evidence="2">The sequence shown here is derived from an EMBL/GenBank/DDBJ whole genome shotgun (WGS) entry which is preliminary data.</text>
</comment>
<proteinExistence type="predicted"/>
<keyword evidence="3" id="KW-1185">Reference proteome</keyword>
<sequence>MKLSVALLGLSLAGAGLGAPLFTDSLPIRQVADLGAVAIQTLAKGCSSNVFSALPGLQKYCDDNLLTYRHTFTH</sequence>
<name>A0A9N9VU51_9HYPO</name>
<reference evidence="2" key="1">
    <citation type="submission" date="2021-10" db="EMBL/GenBank/DDBJ databases">
        <authorList>
            <person name="Piombo E."/>
        </authorList>
    </citation>
    <scope>NUCLEOTIDE SEQUENCE</scope>
</reference>
<feature type="chain" id="PRO_5040193608" evidence="1">
    <location>
        <begin position="19"/>
        <end position="74"/>
    </location>
</feature>
<evidence type="ECO:0000313" key="3">
    <source>
        <dbReference type="Proteomes" id="UP000775872"/>
    </source>
</evidence>
<organism evidence="2 3">
    <name type="scientific">Clonostachys solani</name>
    <dbReference type="NCBI Taxonomy" id="160281"/>
    <lineage>
        <taxon>Eukaryota</taxon>
        <taxon>Fungi</taxon>
        <taxon>Dikarya</taxon>
        <taxon>Ascomycota</taxon>
        <taxon>Pezizomycotina</taxon>
        <taxon>Sordariomycetes</taxon>
        <taxon>Hypocreomycetidae</taxon>
        <taxon>Hypocreales</taxon>
        <taxon>Bionectriaceae</taxon>
        <taxon>Clonostachys</taxon>
    </lineage>
</organism>
<accession>A0A9N9VU51</accession>
<evidence type="ECO:0000256" key="1">
    <source>
        <dbReference type="SAM" id="SignalP"/>
    </source>
</evidence>
<gene>
    <name evidence="2" type="ORF">CSOL1703_00003213</name>
</gene>